<evidence type="ECO:0000313" key="3">
    <source>
        <dbReference type="Proteomes" id="UP000234341"/>
    </source>
</evidence>
<feature type="domain" description="EAL" evidence="1">
    <location>
        <begin position="1"/>
        <end position="248"/>
    </location>
</feature>
<dbReference type="GO" id="GO:0071111">
    <property type="term" value="F:cyclic-guanylate-specific phosphodiesterase activity"/>
    <property type="evidence" value="ECO:0007669"/>
    <property type="project" value="InterPro"/>
</dbReference>
<sequence length="259" mass="28226">MTPSIADCLEQQLLRPVFQPIGSLVTGDVFGYEALIRGPVGTPLESPIALFAEAARAGKHVALERLAARISIRAFMEFDLPGKLFLNYSADSIRDIEDTRDDVRTFLQAQGLPSDRIVLELTEQAPLGPLETLAKAVFSIRSRGAQFALDDYGTGHASLGQWIALQPDYVKIARVIIDGVASSPFQREALQALCKLARTAGTRLIAEGIEREDDLLVCRDLGIDLAQGYLLARPSPEPPLSLSDASLRALHRGRLRIAK</sequence>
<protein>
    <submittedName>
        <fullName evidence="2">EAL domain-containing protein</fullName>
    </submittedName>
</protein>
<dbReference type="PANTHER" id="PTHR33121:SF76">
    <property type="entry name" value="SIGNALING PROTEIN"/>
    <property type="match status" value="1"/>
</dbReference>
<reference evidence="2 3" key="1">
    <citation type="submission" date="2017-12" db="EMBL/GenBank/DDBJ databases">
        <title>Genome sequence of the active heterotrophic nitrifier-denitrifier, Cupriavidus pauculus UM1.</title>
        <authorList>
            <person name="Putonti C."/>
            <person name="Castignetti D."/>
        </authorList>
    </citation>
    <scope>NUCLEOTIDE SEQUENCE [LARGE SCALE GENOMIC DNA]</scope>
    <source>
        <strain evidence="2 3">UM1</strain>
    </source>
</reference>
<proteinExistence type="predicted"/>
<dbReference type="EMBL" id="PJRP01000006">
    <property type="protein sequence ID" value="PLP99869.1"/>
    <property type="molecule type" value="Genomic_DNA"/>
</dbReference>
<gene>
    <name evidence="2" type="ORF">CYJ10_14810</name>
</gene>
<dbReference type="AlphaFoldDB" id="A0A2N5CCA9"/>
<dbReference type="STRING" id="82633.GCA_000974605_01300"/>
<dbReference type="OrthoDB" id="9813903at2"/>
<dbReference type="Proteomes" id="UP000234341">
    <property type="component" value="Unassembled WGS sequence"/>
</dbReference>
<organism evidence="2 3">
    <name type="scientific">Cupriavidus pauculus</name>
    <dbReference type="NCBI Taxonomy" id="82633"/>
    <lineage>
        <taxon>Bacteria</taxon>
        <taxon>Pseudomonadati</taxon>
        <taxon>Pseudomonadota</taxon>
        <taxon>Betaproteobacteria</taxon>
        <taxon>Burkholderiales</taxon>
        <taxon>Burkholderiaceae</taxon>
        <taxon>Cupriavidus</taxon>
    </lineage>
</organism>
<dbReference type="InterPro" id="IPR035919">
    <property type="entry name" value="EAL_sf"/>
</dbReference>
<name>A0A2N5CCA9_9BURK</name>
<evidence type="ECO:0000259" key="1">
    <source>
        <dbReference type="PROSITE" id="PS50883"/>
    </source>
</evidence>
<dbReference type="SUPFAM" id="SSF141868">
    <property type="entry name" value="EAL domain-like"/>
    <property type="match status" value="1"/>
</dbReference>
<evidence type="ECO:0000313" key="2">
    <source>
        <dbReference type="EMBL" id="PLP99869.1"/>
    </source>
</evidence>
<accession>A0A2N5CCA9</accession>
<comment type="caution">
    <text evidence="2">The sequence shown here is derived from an EMBL/GenBank/DDBJ whole genome shotgun (WGS) entry which is preliminary data.</text>
</comment>
<dbReference type="InterPro" id="IPR050706">
    <property type="entry name" value="Cyclic-di-GMP_PDE-like"/>
</dbReference>
<dbReference type="InterPro" id="IPR001633">
    <property type="entry name" value="EAL_dom"/>
</dbReference>
<dbReference type="Pfam" id="PF00563">
    <property type="entry name" value="EAL"/>
    <property type="match status" value="1"/>
</dbReference>
<dbReference type="PROSITE" id="PS50883">
    <property type="entry name" value="EAL"/>
    <property type="match status" value="1"/>
</dbReference>
<dbReference type="PANTHER" id="PTHR33121">
    <property type="entry name" value="CYCLIC DI-GMP PHOSPHODIESTERASE PDEF"/>
    <property type="match status" value="1"/>
</dbReference>
<dbReference type="Gene3D" id="3.20.20.450">
    <property type="entry name" value="EAL domain"/>
    <property type="match status" value="1"/>
</dbReference>
<dbReference type="CDD" id="cd01948">
    <property type="entry name" value="EAL"/>
    <property type="match status" value="1"/>
</dbReference>
<dbReference type="SMART" id="SM00052">
    <property type="entry name" value="EAL"/>
    <property type="match status" value="1"/>
</dbReference>